<keyword evidence="6" id="KW-1185">Reference proteome</keyword>
<dbReference type="InterPro" id="IPR043816">
    <property type="entry name" value="DUF5798"/>
</dbReference>
<keyword evidence="1" id="KW-0175">Coiled coil</keyword>
<dbReference type="HOGENOM" id="CLU_154325_1_0_2"/>
<dbReference type="KEGG" id="hje:HacjB3_11220"/>
<accession>D8J5D1</accession>
<dbReference type="EMBL" id="AOHV01000028">
    <property type="protein sequence ID" value="ELY36601.1"/>
    <property type="molecule type" value="Genomic_DNA"/>
</dbReference>
<gene>
    <name evidence="3" type="ordered locus">HacjB3_11220</name>
    <name evidence="4" type="ORF">C497_11438</name>
</gene>
<reference evidence="4 6" key="2">
    <citation type="journal article" date="2014" name="PLoS Genet.">
        <title>Phylogenetically driven sequencing of extremely halophilic archaea reveals strategies for static and dynamic osmo-response.</title>
        <authorList>
            <person name="Becker E.A."/>
            <person name="Seitzer P.M."/>
            <person name="Tritt A."/>
            <person name="Larsen D."/>
            <person name="Krusor M."/>
            <person name="Yao A.I."/>
            <person name="Wu D."/>
            <person name="Madern D."/>
            <person name="Eisen J.A."/>
            <person name="Darling A.E."/>
            <person name="Facciotti M.T."/>
        </authorList>
    </citation>
    <scope>NUCLEOTIDE SEQUENCE [LARGE SCALE GENOMIC DNA]</scope>
    <source>
        <strain evidence="4">B3</strain>
        <strain evidence="6">DSM 18796 / CECT 7217 / JCM 14584 / KCTC 4019 / B3</strain>
    </source>
</reference>
<protein>
    <submittedName>
        <fullName evidence="3">Uncharacterized protein</fullName>
    </submittedName>
</protein>
<sequence length="107" mass="11603">MAEKAEQLYAQLNEVKKQLEDLRVKVDNTHETVTGLEVKHEQNRALLEALAEERGIDVEKVITEASIEDIEEPDPAEDAAGDVADDPDTTTGTDPVDGDEGVGTETS</sequence>
<dbReference type="Proteomes" id="UP000000390">
    <property type="component" value="Chromosome"/>
</dbReference>
<dbReference type="AlphaFoldDB" id="D8J5D1"/>
<evidence type="ECO:0000313" key="3">
    <source>
        <dbReference type="EMBL" id="ADJ15627.1"/>
    </source>
</evidence>
<feature type="region of interest" description="Disordered" evidence="2">
    <location>
        <begin position="65"/>
        <end position="107"/>
    </location>
</feature>
<dbReference type="Pfam" id="PF19111">
    <property type="entry name" value="DUF5798"/>
    <property type="match status" value="1"/>
</dbReference>
<dbReference type="Proteomes" id="UP000011645">
    <property type="component" value="Unassembled WGS sequence"/>
</dbReference>
<proteinExistence type="predicted"/>
<feature type="coiled-coil region" evidence="1">
    <location>
        <begin position="2"/>
        <end position="32"/>
    </location>
</feature>
<organism evidence="3 5">
    <name type="scientific">Halalkalicoccus jeotgali (strain DSM 18796 / CECT 7217 / JCM 14584 / KCTC 4019 / B3)</name>
    <dbReference type="NCBI Taxonomy" id="795797"/>
    <lineage>
        <taxon>Archaea</taxon>
        <taxon>Methanobacteriati</taxon>
        <taxon>Methanobacteriota</taxon>
        <taxon>Stenosarchaea group</taxon>
        <taxon>Halobacteria</taxon>
        <taxon>Halobacteriales</taxon>
        <taxon>Halococcaceae</taxon>
        <taxon>Halalkalicoccus</taxon>
    </lineage>
</organism>
<feature type="compositionally biased region" description="Acidic residues" evidence="2">
    <location>
        <begin position="66"/>
        <end position="88"/>
    </location>
</feature>
<name>D8J5D1_HALJB</name>
<evidence type="ECO:0000256" key="1">
    <source>
        <dbReference type="SAM" id="Coils"/>
    </source>
</evidence>
<evidence type="ECO:0000313" key="5">
    <source>
        <dbReference type="Proteomes" id="UP000000390"/>
    </source>
</evidence>
<dbReference type="PATRIC" id="fig|795797.18.peg.2245"/>
<evidence type="ECO:0000256" key="2">
    <source>
        <dbReference type="SAM" id="MobiDB-lite"/>
    </source>
</evidence>
<evidence type="ECO:0000313" key="6">
    <source>
        <dbReference type="Proteomes" id="UP000011645"/>
    </source>
</evidence>
<evidence type="ECO:0000313" key="4">
    <source>
        <dbReference type="EMBL" id="ELY36601.1"/>
    </source>
</evidence>
<feature type="compositionally biased region" description="Acidic residues" evidence="2">
    <location>
        <begin position="96"/>
        <end position="107"/>
    </location>
</feature>
<dbReference type="eggNOG" id="arCOG04649">
    <property type="taxonomic scope" value="Archaea"/>
</dbReference>
<dbReference type="STRING" id="795797.HacjB3_11220"/>
<reference evidence="3 5" key="1">
    <citation type="journal article" date="2010" name="J. Bacteriol.">
        <title>Complete genome sequence of Halalkalicoccus jeotgali B3(T), an extremely halophilic archaeon.</title>
        <authorList>
            <person name="Roh S.W."/>
            <person name="Nam Y.D."/>
            <person name="Nam S.H."/>
            <person name="Choi S.H."/>
            <person name="Park H.S."/>
            <person name="Bae J.W."/>
        </authorList>
    </citation>
    <scope>NUCLEOTIDE SEQUENCE [LARGE SCALE GENOMIC DNA]</scope>
    <source>
        <strain evidence="3">B3</strain>
        <strain evidence="5">DSM 18796 / CECT 7217 / JCM 14584 / KCTC 4019 / B3</strain>
    </source>
</reference>
<dbReference type="EMBL" id="CP002062">
    <property type="protein sequence ID" value="ADJ15627.1"/>
    <property type="molecule type" value="Genomic_DNA"/>
</dbReference>